<keyword evidence="5" id="KW-0503">Monooxygenase</keyword>
<comment type="cofactor">
    <cofactor evidence="1">
        <name>FAD</name>
        <dbReference type="ChEBI" id="CHEBI:57692"/>
    </cofactor>
</comment>
<dbReference type="InterPro" id="IPR036188">
    <property type="entry name" value="FAD/NAD-bd_sf"/>
</dbReference>
<evidence type="ECO:0000256" key="3">
    <source>
        <dbReference type="ARBA" id="ARBA00022827"/>
    </source>
</evidence>
<reference evidence="5" key="1">
    <citation type="journal article" date="2014" name="Mol. Plant Pathol.">
        <title>Two types of genetic carriers, the IncP genomic island and the novel IncP-1beta plasmid, for the aac(2')-IIa gene that confers kasugamycin resistance in Acidovorax avenae subsp. avenae.</title>
        <authorList>
            <person name="Yoshii A."/>
            <person name="Omatsu T."/>
            <person name="Katayama Y."/>
            <person name="Koyama S."/>
            <person name="Mizutani T."/>
            <person name="Moriyama H."/>
            <person name="Fukuhara T."/>
        </authorList>
    </citation>
    <scope>NUCLEOTIDE SEQUENCE</scope>
    <source>
        <strain evidence="5">83</strain>
    </source>
</reference>
<dbReference type="PANTHER" id="PTHR43004">
    <property type="entry name" value="TRK SYSTEM POTASSIUM UPTAKE PROTEIN"/>
    <property type="match status" value="1"/>
</dbReference>
<evidence type="ECO:0000256" key="2">
    <source>
        <dbReference type="ARBA" id="ARBA00022630"/>
    </source>
</evidence>
<dbReference type="Pfam" id="PF01494">
    <property type="entry name" value="FAD_binding_3"/>
    <property type="match status" value="1"/>
</dbReference>
<protein>
    <submittedName>
        <fullName evidence="5">Pentachlorophenol monooxygenase</fullName>
    </submittedName>
</protein>
<keyword evidence="3" id="KW-0274">FAD</keyword>
<feature type="domain" description="FAD-binding" evidence="4">
    <location>
        <begin position="12"/>
        <end position="352"/>
    </location>
</feature>
<organism evidence="5">
    <name type="scientific">Paracidovorax avenae</name>
    <dbReference type="NCBI Taxonomy" id="80867"/>
    <lineage>
        <taxon>Bacteria</taxon>
        <taxon>Pseudomonadati</taxon>
        <taxon>Pseudomonadota</taxon>
        <taxon>Betaproteobacteria</taxon>
        <taxon>Burkholderiales</taxon>
        <taxon>Comamonadaceae</taxon>
        <taxon>Paracidovorax</taxon>
    </lineage>
</organism>
<keyword evidence="2" id="KW-0285">Flavoprotein</keyword>
<dbReference type="AlphaFoldDB" id="A0A077KST7"/>
<dbReference type="Gene3D" id="3.50.50.60">
    <property type="entry name" value="FAD/NAD(P)-binding domain"/>
    <property type="match status" value="1"/>
</dbReference>
<dbReference type="PRINTS" id="PR00420">
    <property type="entry name" value="RNGMNOXGNASE"/>
</dbReference>
<dbReference type="InterPro" id="IPR002938">
    <property type="entry name" value="FAD-bd"/>
</dbReference>
<name>A0A077KST7_9BURK</name>
<accession>A0A077KST7</accession>
<dbReference type="SUPFAM" id="SSF51905">
    <property type="entry name" value="FAD/NAD(P)-binding domain"/>
    <property type="match status" value="1"/>
</dbReference>
<dbReference type="Gene3D" id="3.30.70.2450">
    <property type="match status" value="1"/>
</dbReference>
<dbReference type="PANTHER" id="PTHR43004:SF19">
    <property type="entry name" value="BINDING MONOOXYGENASE, PUTATIVE (JCVI)-RELATED"/>
    <property type="match status" value="1"/>
</dbReference>
<evidence type="ECO:0000313" key="5">
    <source>
        <dbReference type="EMBL" id="BAP34696.1"/>
    </source>
</evidence>
<dbReference type="GO" id="GO:0016709">
    <property type="term" value="F:oxidoreductase activity, acting on paired donors, with incorporation or reduction of molecular oxygen, NAD(P)H as one donor, and incorporation of one atom of oxygen"/>
    <property type="evidence" value="ECO:0007669"/>
    <property type="project" value="UniProtKB-ARBA"/>
</dbReference>
<evidence type="ECO:0000259" key="4">
    <source>
        <dbReference type="Pfam" id="PF01494"/>
    </source>
</evidence>
<dbReference type="InterPro" id="IPR050641">
    <property type="entry name" value="RIFMO-like"/>
</dbReference>
<sequence>MDAAAPNGPVVTEVLIVGAGPTGMALRLALDRLGVASLLIDQHAAGLNTSRAAVIHARTLEVLEPLGVVPDLVAAGMQATDFRVRDAGKVLLHIGFQGLPSRYPYALMCPQNITEAILAGRIGDGRGSVWRPARLLSFTETSDRISAGLARPDGSVQHVQARWIVGCDGADSVVRQQAGIDFVGGNYAETFMLADVRMAWPLQRTEVSLFFAPEGLMVVAPLPAPQGEPGDRYRMVAAVAGPASPPTQDMVEALLAARGVPSPGRRVQEMPWSSSFQLQHRVAAQVRRGRVLLCGDAAHVHSPAGGQGMNTGIQDAVALAGPLRQALRDEDTRGLDAWARHRHRIARGVVRMTDAMTRIATVSSPLGRMARGSLLGLMGHVPLLQGRLARRLAELDR</sequence>
<dbReference type="EMBL" id="AB852527">
    <property type="protein sequence ID" value="BAP34696.1"/>
    <property type="molecule type" value="Genomic_DNA"/>
</dbReference>
<dbReference type="GO" id="GO:0071949">
    <property type="term" value="F:FAD binding"/>
    <property type="evidence" value="ECO:0007669"/>
    <property type="project" value="InterPro"/>
</dbReference>
<keyword evidence="5" id="KW-0560">Oxidoreductase</keyword>
<evidence type="ECO:0000256" key="1">
    <source>
        <dbReference type="ARBA" id="ARBA00001974"/>
    </source>
</evidence>
<proteinExistence type="predicted"/>